<dbReference type="GO" id="GO:0005975">
    <property type="term" value="P:carbohydrate metabolic process"/>
    <property type="evidence" value="ECO:0007669"/>
    <property type="project" value="InterPro"/>
</dbReference>
<dbReference type="CDD" id="cd04079">
    <property type="entry name" value="CBM6_agarase-like"/>
    <property type="match status" value="1"/>
</dbReference>
<accession>A0A059XEP7</accession>
<dbReference type="GO" id="GO:0033916">
    <property type="term" value="F:beta-agarase activity"/>
    <property type="evidence" value="ECO:0007669"/>
    <property type="project" value="UniProtKB-EC"/>
</dbReference>
<dbReference type="AlphaFoldDB" id="A0A059XEP7"/>
<keyword evidence="6" id="KW-0378">Hydrolase</keyword>
<evidence type="ECO:0000256" key="1">
    <source>
        <dbReference type="ARBA" id="ARBA00006865"/>
    </source>
</evidence>
<evidence type="ECO:0000256" key="3">
    <source>
        <dbReference type="SAM" id="SignalP"/>
    </source>
</evidence>
<reference evidence="7" key="3">
    <citation type="submission" date="2014-10" db="EMBL/GenBank/DDBJ databases">
        <authorList>
            <person name="Seo M.-J."/>
            <person name="Seok Y.J."/>
            <person name="Cha I.-T."/>
        </authorList>
    </citation>
    <scope>NUCLEOTIDE SEQUENCE</scope>
    <source>
        <strain evidence="7">WPAGA1</strain>
    </source>
</reference>
<dbReference type="InterPro" id="IPR008964">
    <property type="entry name" value="Invasin/intimin_cell_adhesion"/>
</dbReference>
<feature type="domain" description="GH16" evidence="5">
    <location>
        <begin position="18"/>
        <end position="385"/>
    </location>
</feature>
<dbReference type="PROSITE" id="PS51762">
    <property type="entry name" value="GH16_2"/>
    <property type="match status" value="1"/>
</dbReference>
<dbReference type="Gene3D" id="2.60.40.1080">
    <property type="match status" value="3"/>
</dbReference>
<dbReference type="PROSITE" id="PS51175">
    <property type="entry name" value="CBM6"/>
    <property type="match status" value="1"/>
</dbReference>
<dbReference type="SMR" id="A0A059XEP7"/>
<dbReference type="InterPro" id="IPR003343">
    <property type="entry name" value="Big_2"/>
</dbReference>
<dbReference type="SMART" id="SM00635">
    <property type="entry name" value="BID_2"/>
    <property type="match status" value="3"/>
</dbReference>
<dbReference type="InterPro" id="IPR006584">
    <property type="entry name" value="Cellulose-bd_IV"/>
</dbReference>
<dbReference type="InterPro" id="IPR000757">
    <property type="entry name" value="Beta-glucanase-like"/>
</dbReference>
<sequence>MKRLLTILILLTYQLQAQDWAQIPVPANAGEGNVWELQDNVSDDFNYSFESTNSKVNFGDDKWYNFYHNHWDGPGYTYWKHGNVTVEGGNLVIEAGYTSETNKGGTYGVASGCVTSNAKVVYPVYVESAISVANISLASCFWLLSPDDTEEIDIIENYGNVNFYKQYTHISHHSFIRQPFTDYQPRDWNSWYPDSRVNNNYGWGDWCWNEGQGRRYMRMGVYWKSPKHFEYYIDGELIRVMYYNAIATNYNGTWEYTYFKSLEWEVNGYKLPTNISSGAQNGYTDVIVHSTSSSFDFDKLKEASNASNGHSVIDPAWFQGGDDNDDDNNGVTVEARGFTKEMDIIINVESQGWLLDQTPSESDLNNKNKNQMRVDWVRVYKPVTDNGGVRPVLGIELQPSEKTLGKGNKLNLSPIFSPSNATNQNVTFTSNNENVATVNDKGVVSGVDLGEALITVTSEDGGFTSTSKIIVIENGKGSEFIIEAEDFTSTGGTFDDGEVPFGMFSNDIGVNFVNKEDWAEYTVTVPEAGNYSITYLISTPMDNANISIFDNDTQIGESTRVEKTGGWETYENQTASFIAQLEAGETTFKILASGSDWQWNLDKIVFSPYVDNTIAVEDINIDQTSASIERYTTLQLTATIVPEDATNKKFTWSSSNAFVASIDENGLVTANSEGEVEIFATTEEGNIRAISKIMVTSASNIPVSGLTLSSYSEDIKINSSKTITATVLPSDASNKNVSWLSSDESVATVENGKIKGVSVGSCTITSKTEEGEFTQTISVNITADTPTSIHDLNNNSLVIYPNPNVGKFKIKGLEVGVYSIKVLNIYGSNVRSLDKVRIENEIEIDLTNVPVGIYIIQVTDGKDKKFIQRIIKE</sequence>
<dbReference type="SUPFAM" id="SSF49785">
    <property type="entry name" value="Galactose-binding domain-like"/>
    <property type="match status" value="1"/>
</dbReference>
<feature type="domain" description="CBM6" evidence="4">
    <location>
        <begin position="480"/>
        <end position="607"/>
    </location>
</feature>
<dbReference type="Pfam" id="PF02368">
    <property type="entry name" value="Big_2"/>
    <property type="match status" value="3"/>
</dbReference>
<name>A0A059XEP7_FLAPC</name>
<organism evidence="6">
    <name type="scientific">Flammeovirga pacifica</name>
    <dbReference type="NCBI Taxonomy" id="915059"/>
    <lineage>
        <taxon>Bacteria</taxon>
        <taxon>Pseudomonadati</taxon>
        <taxon>Bacteroidota</taxon>
        <taxon>Cytophagia</taxon>
        <taxon>Cytophagales</taxon>
        <taxon>Flammeovirgaceae</taxon>
        <taxon>Flammeovirga</taxon>
    </lineage>
</organism>
<dbReference type="OrthoDB" id="9809583at2"/>
<dbReference type="Gene3D" id="2.60.120.200">
    <property type="match status" value="1"/>
</dbReference>
<reference evidence="7" key="4">
    <citation type="submission" date="2016-05" db="EMBL/GenBank/DDBJ databases">
        <title>Genome Fine Map of Flammeovirga pacifica.</title>
        <authorList>
            <person name="Gao B."/>
        </authorList>
    </citation>
    <scope>NUCLEOTIDE SEQUENCE</scope>
    <source>
        <strain evidence="7">WPAGA1</strain>
    </source>
</reference>
<evidence type="ECO:0000313" key="8">
    <source>
        <dbReference type="Proteomes" id="UP000179797"/>
    </source>
</evidence>
<dbReference type="Pfam" id="PF18962">
    <property type="entry name" value="Por_Secre_tail"/>
    <property type="match status" value="1"/>
</dbReference>
<dbReference type="Proteomes" id="UP000179797">
    <property type="component" value="Unassembled WGS sequence"/>
</dbReference>
<dbReference type="STRING" id="915059.NH26_04735"/>
<feature type="signal peptide" evidence="3">
    <location>
        <begin position="1"/>
        <end position="17"/>
    </location>
</feature>
<dbReference type="SMART" id="SM00606">
    <property type="entry name" value="CBD_IV"/>
    <property type="match status" value="1"/>
</dbReference>
<comment type="similarity">
    <text evidence="1">Belongs to the glycosyl hydrolase 16 family.</text>
</comment>
<dbReference type="RefSeq" id="WP_052431950.1">
    <property type="nucleotide sequence ID" value="NZ_JRYR02000001.1"/>
</dbReference>
<reference evidence="7 8" key="1">
    <citation type="journal article" date="2012" name="Int. J. Syst. Evol. Microbiol.">
        <title>Flammeovirga pacifica sp. nov., isolated from deep-sea sediment.</title>
        <authorList>
            <person name="Xu H."/>
            <person name="Fu Y."/>
            <person name="Yang N."/>
            <person name="Ding Z."/>
            <person name="Lai Q."/>
            <person name="Zeng R."/>
        </authorList>
    </citation>
    <scope>NUCLEOTIDE SEQUENCE [LARGE SCALE GENOMIC DNA]</scope>
    <source>
        <strain evidence="8">DSM 24597 / LMG 26175 / WPAGA1</strain>
        <strain evidence="7">WPAGA1</strain>
    </source>
</reference>
<dbReference type="GO" id="GO:0030246">
    <property type="term" value="F:carbohydrate binding"/>
    <property type="evidence" value="ECO:0007669"/>
    <property type="project" value="InterPro"/>
</dbReference>
<evidence type="ECO:0000259" key="4">
    <source>
        <dbReference type="PROSITE" id="PS51175"/>
    </source>
</evidence>
<feature type="chain" id="PRO_5015026575" evidence="3">
    <location>
        <begin position="18"/>
        <end position="873"/>
    </location>
</feature>
<dbReference type="SUPFAM" id="SSF49373">
    <property type="entry name" value="Invasin/intimin cell-adhesion fragments"/>
    <property type="match status" value="3"/>
</dbReference>
<gene>
    <name evidence="6" type="primary">aga4255</name>
    <name evidence="7" type="ORF">NH26_04735</name>
</gene>
<dbReference type="InterPro" id="IPR013320">
    <property type="entry name" value="ConA-like_dom_sf"/>
</dbReference>
<keyword evidence="2 3" id="KW-0732">Signal</keyword>
<reference evidence="6" key="2">
    <citation type="submission" date="2014-03" db="EMBL/GenBank/DDBJ databases">
        <title>Cloning and characterization of beta-agarase from Flammeovirga pacifica strain WPAGA1.</title>
        <authorList>
            <person name="Zeng R."/>
            <person name="Hou Y."/>
        </authorList>
    </citation>
    <scope>NUCLEOTIDE SEQUENCE</scope>
    <source>
        <strain evidence="6">WPAGA1</strain>
    </source>
</reference>
<proteinExistence type="inferred from homology"/>
<protein>
    <submittedName>
        <fullName evidence="6">AgaP4255</fullName>
        <ecNumber evidence="6">3.2.1.81</ecNumber>
    </submittedName>
</protein>
<dbReference type="NCBIfam" id="TIGR04183">
    <property type="entry name" value="Por_Secre_tail"/>
    <property type="match status" value="1"/>
</dbReference>
<dbReference type="EMBL" id="KJ573599">
    <property type="protein sequence ID" value="AIA22720.1"/>
    <property type="molecule type" value="Genomic_DNA"/>
</dbReference>
<dbReference type="EMBL" id="JRYR02000001">
    <property type="protein sequence ID" value="OHX65704.1"/>
    <property type="molecule type" value="Genomic_DNA"/>
</dbReference>
<keyword evidence="8" id="KW-1185">Reference proteome</keyword>
<dbReference type="SUPFAM" id="SSF49899">
    <property type="entry name" value="Concanavalin A-like lectins/glucanases"/>
    <property type="match status" value="1"/>
</dbReference>
<dbReference type="InterPro" id="IPR026444">
    <property type="entry name" value="Secre_tail"/>
</dbReference>
<keyword evidence="6" id="KW-0326">Glycosidase</keyword>
<dbReference type="InterPro" id="IPR008979">
    <property type="entry name" value="Galactose-bd-like_sf"/>
</dbReference>
<dbReference type="EC" id="3.2.1.81" evidence="6"/>
<evidence type="ECO:0000313" key="6">
    <source>
        <dbReference type="EMBL" id="AIA22720.1"/>
    </source>
</evidence>
<evidence type="ECO:0000259" key="5">
    <source>
        <dbReference type="PROSITE" id="PS51762"/>
    </source>
</evidence>
<dbReference type="Gene3D" id="2.60.120.260">
    <property type="entry name" value="Galactose-binding domain-like"/>
    <property type="match status" value="1"/>
</dbReference>
<evidence type="ECO:0000313" key="7">
    <source>
        <dbReference type="EMBL" id="OHX65704.1"/>
    </source>
</evidence>
<dbReference type="InterPro" id="IPR005084">
    <property type="entry name" value="CBM6"/>
</dbReference>
<evidence type="ECO:0000256" key="2">
    <source>
        <dbReference type="ARBA" id="ARBA00022729"/>
    </source>
</evidence>